<reference evidence="1" key="2">
    <citation type="journal article" date="2024" name="Heliyon">
        <title>Complete genome sequence of the novel virulent phage PMBT24 infecting Enterocloster bolteae from the human gut.</title>
        <authorList>
            <person name="Sprotte S."/>
            <person name="Brinks E."/>
            <person name="Neve H."/>
            <person name="Franz C.M.A.P."/>
        </authorList>
    </citation>
    <scope>NUCLEOTIDE SEQUENCE</scope>
</reference>
<accession>A0AAT9TS84</accession>
<organism evidence="1">
    <name type="scientific">Enterocloster phage PMBT24</name>
    <dbReference type="NCBI Taxonomy" id="3025413"/>
    <lineage>
        <taxon>Viruses</taxon>
        <taxon>Duplodnaviria</taxon>
        <taxon>Heunggongvirae</taxon>
        <taxon>Uroviricota</taxon>
        <taxon>Caudoviricetes</taxon>
    </lineage>
</organism>
<dbReference type="GO" id="GO:0008168">
    <property type="term" value="F:methyltransferase activity"/>
    <property type="evidence" value="ECO:0007669"/>
    <property type="project" value="UniProtKB-KW"/>
</dbReference>
<reference evidence="1" key="1">
    <citation type="submission" date="2023-01" db="EMBL/GenBank/DDBJ databases">
        <authorList>
            <person name="Sprotte S."/>
            <person name="Brinks E."/>
        </authorList>
    </citation>
    <scope>NUCLEOTIDE SEQUENCE</scope>
</reference>
<dbReference type="EMBL" id="OQ326496">
    <property type="protein sequence ID" value="WDQ45462.1"/>
    <property type="molecule type" value="Genomic_DNA"/>
</dbReference>
<protein>
    <submittedName>
        <fullName evidence="1">Methyltransferase</fullName>
    </submittedName>
</protein>
<keyword evidence="1" id="KW-0808">Transferase</keyword>
<evidence type="ECO:0000313" key="1">
    <source>
        <dbReference type="EMBL" id="WDQ45462.1"/>
    </source>
</evidence>
<keyword evidence="1" id="KW-0489">Methyltransferase</keyword>
<proteinExistence type="predicted"/>
<dbReference type="GO" id="GO:0032259">
    <property type="term" value="P:methylation"/>
    <property type="evidence" value="ECO:0007669"/>
    <property type="project" value="UniProtKB-KW"/>
</dbReference>
<sequence>MKILVACEESQAVTIELRKLGHEAYSCDIEPCSGGHPEWHLRVDALELLKMHWDMIIAFPPCTHLCSAGQHWFTRGLKDIKLRDEAIDFFMSFVNASCDRIAIENPIGIMSTRYRKPNQIIQPWQFGHPHSKSTCLWLKGLPCLRPTDILQKPMGGMGKSKLYKRWKVWWICKSR</sequence>
<name>A0AAT9TS84_9CAUD</name>